<dbReference type="AlphaFoldDB" id="A0A318R0Y4"/>
<reference evidence="1 2" key="1">
    <citation type="journal article" date="2018" name="Appl. Environ. Microbiol.">
        <title>Genome rearrangement shapes Prochlorococcus ecological adaptation.</title>
        <authorList>
            <person name="Yan W."/>
            <person name="Wei S."/>
            <person name="Wang Q."/>
            <person name="Xiao X."/>
            <person name="Zeng Q."/>
            <person name="Jiao N."/>
            <person name="Zhang R."/>
        </authorList>
    </citation>
    <scope>NUCLEOTIDE SEQUENCE [LARGE SCALE GENOMIC DNA]</scope>
    <source>
        <strain evidence="1 2">XMU1408</strain>
    </source>
</reference>
<gene>
    <name evidence="1" type="ORF">DNJ73_07030</name>
</gene>
<dbReference type="OrthoDB" id="550041at2"/>
<sequence>MKLILHAGTHKTASTSFQNNCFLNSKYLNNLGIHYPKLHFLPKDNLLKQEILLQKKSPLDLQQHSFIPRFINKGFINDLKRFFLETYQAAKDINANYVLCSGEDMENCLVDLLLGREIVNQAKIIGFKSVEWIFIKRKSVEYYFSLYSQLAKQRITCDPITMIESIENNGYLTAQNMHGTFYYVFDLINRTKRLEDFTDTTISVINFHDFINISPGYNLIKTYSPMKSDLSFFKENIKINTTKKDEGIEIKHLFNFLSLDHSNQNYYKRQNIYDEVIRRRKYVIESGIKPTIESRLSKFD</sequence>
<dbReference type="Proteomes" id="UP000247807">
    <property type="component" value="Unassembled WGS sequence"/>
</dbReference>
<name>A0A318R0Y4_PROMR</name>
<dbReference type="EMBL" id="QJUE01000005">
    <property type="protein sequence ID" value="PYE01173.1"/>
    <property type="molecule type" value="Genomic_DNA"/>
</dbReference>
<evidence type="ECO:0000313" key="1">
    <source>
        <dbReference type="EMBL" id="PYE01173.1"/>
    </source>
</evidence>
<proteinExistence type="predicted"/>
<evidence type="ECO:0000313" key="2">
    <source>
        <dbReference type="Proteomes" id="UP000247807"/>
    </source>
</evidence>
<dbReference type="RefSeq" id="WP_158466999.1">
    <property type="nucleotide sequence ID" value="NZ_QJUE01000005.1"/>
</dbReference>
<comment type="caution">
    <text evidence="1">The sequence shown here is derived from an EMBL/GenBank/DDBJ whole genome shotgun (WGS) entry which is preliminary data.</text>
</comment>
<organism evidence="1 2">
    <name type="scientific">Prochlorococcus marinus XMU1408</name>
    <dbReference type="NCBI Taxonomy" id="2213228"/>
    <lineage>
        <taxon>Bacteria</taxon>
        <taxon>Bacillati</taxon>
        <taxon>Cyanobacteriota</taxon>
        <taxon>Cyanophyceae</taxon>
        <taxon>Synechococcales</taxon>
        <taxon>Prochlorococcaceae</taxon>
        <taxon>Prochlorococcus</taxon>
    </lineage>
</organism>
<protein>
    <submittedName>
        <fullName evidence="1">Uncharacterized protein</fullName>
    </submittedName>
</protein>
<accession>A0A318R0Y4</accession>